<name>A0A377CGB4_ECOLX</name>
<organism evidence="1 2">
    <name type="scientific">Escherichia coli</name>
    <dbReference type="NCBI Taxonomy" id="562"/>
    <lineage>
        <taxon>Bacteria</taxon>
        <taxon>Pseudomonadati</taxon>
        <taxon>Pseudomonadota</taxon>
        <taxon>Gammaproteobacteria</taxon>
        <taxon>Enterobacterales</taxon>
        <taxon>Enterobacteriaceae</taxon>
        <taxon>Escherichia</taxon>
    </lineage>
</organism>
<evidence type="ECO:0000313" key="1">
    <source>
        <dbReference type="EMBL" id="STL92683.1"/>
    </source>
</evidence>
<gene>
    <name evidence="1" type="ORF">NCTC10429_03302</name>
</gene>
<accession>A0A377CGB4</accession>
<dbReference type="EMBL" id="UGEX01000001">
    <property type="protein sequence ID" value="STL92683.1"/>
    <property type="molecule type" value="Genomic_DNA"/>
</dbReference>
<dbReference type="Proteomes" id="UP000254088">
    <property type="component" value="Unassembled WGS sequence"/>
</dbReference>
<sequence length="53" mass="5988">MAPFNALGERRCLYGQATTIQLNFRPAFCPEHAIAGQKVAILRLNMQIDIKTR</sequence>
<protein>
    <submittedName>
        <fullName evidence="1">Uncharacterized protein</fullName>
    </submittedName>
</protein>
<dbReference type="AlphaFoldDB" id="A0A377CGB4"/>
<proteinExistence type="predicted"/>
<evidence type="ECO:0000313" key="2">
    <source>
        <dbReference type="Proteomes" id="UP000254088"/>
    </source>
</evidence>
<reference evidence="1 2" key="1">
    <citation type="submission" date="2018-06" db="EMBL/GenBank/DDBJ databases">
        <authorList>
            <consortium name="Pathogen Informatics"/>
            <person name="Doyle S."/>
        </authorList>
    </citation>
    <scope>NUCLEOTIDE SEQUENCE [LARGE SCALE GENOMIC DNA]</scope>
    <source>
        <strain evidence="1 2">NCTC10429</strain>
    </source>
</reference>